<feature type="domain" description="Rho-GAP" evidence="1">
    <location>
        <begin position="301"/>
        <end position="489"/>
    </location>
</feature>
<evidence type="ECO:0000259" key="3">
    <source>
        <dbReference type="PROSITE" id="PS51335"/>
    </source>
</evidence>
<dbReference type="SMART" id="SM00324">
    <property type="entry name" value="RhoGAP"/>
    <property type="match status" value="1"/>
</dbReference>
<dbReference type="Pfam" id="PF04727">
    <property type="entry name" value="ELMO_CED12"/>
    <property type="match status" value="1"/>
</dbReference>
<dbReference type="SUPFAM" id="SSF140741">
    <property type="entry name" value="RUN domain-like"/>
    <property type="match status" value="1"/>
</dbReference>
<dbReference type="PANTHER" id="PTHR12771:SF56">
    <property type="entry name" value="CED-12"/>
    <property type="match status" value="1"/>
</dbReference>
<dbReference type="InterPro" id="IPR037213">
    <property type="entry name" value="Run_dom_sf"/>
</dbReference>
<evidence type="ECO:0000313" key="5">
    <source>
        <dbReference type="EMBL" id="VFT98905.1"/>
    </source>
</evidence>
<dbReference type="Gene3D" id="1.20.58.900">
    <property type="match status" value="1"/>
</dbReference>
<feature type="domain" description="RUN" evidence="2">
    <location>
        <begin position="27"/>
        <end position="217"/>
    </location>
</feature>
<protein>
    <submittedName>
        <fullName evidence="5">Aste57867_22238 protein</fullName>
    </submittedName>
</protein>
<dbReference type="GO" id="GO:0007165">
    <property type="term" value="P:signal transduction"/>
    <property type="evidence" value="ECO:0007669"/>
    <property type="project" value="InterPro"/>
</dbReference>
<proteinExistence type="predicted"/>
<dbReference type="PROSITE" id="PS50826">
    <property type="entry name" value="RUN"/>
    <property type="match status" value="1"/>
</dbReference>
<dbReference type="CDD" id="cd00159">
    <property type="entry name" value="RhoGAP"/>
    <property type="match status" value="1"/>
</dbReference>
<dbReference type="SUPFAM" id="SSF48350">
    <property type="entry name" value="GTPase activation domain, GAP"/>
    <property type="match status" value="1"/>
</dbReference>
<reference evidence="5 6" key="1">
    <citation type="submission" date="2019-03" db="EMBL/GenBank/DDBJ databases">
        <authorList>
            <person name="Gaulin E."/>
            <person name="Dumas B."/>
        </authorList>
    </citation>
    <scope>NUCLEOTIDE SEQUENCE [LARGE SCALE GENOMIC DNA]</scope>
    <source>
        <strain evidence="5">CBS 568.67</strain>
    </source>
</reference>
<evidence type="ECO:0000313" key="6">
    <source>
        <dbReference type="Proteomes" id="UP000332933"/>
    </source>
</evidence>
<dbReference type="Gene3D" id="1.10.555.10">
    <property type="entry name" value="Rho GTPase activation protein"/>
    <property type="match status" value="1"/>
</dbReference>
<evidence type="ECO:0000259" key="2">
    <source>
        <dbReference type="PROSITE" id="PS50826"/>
    </source>
</evidence>
<accession>A0A485LJM4</accession>
<gene>
    <name evidence="5" type="primary">Aste57867_22238</name>
    <name evidence="4" type="ORF">As57867_022169</name>
    <name evidence="5" type="ORF">ASTE57867_22238</name>
</gene>
<keyword evidence="6" id="KW-1185">Reference proteome</keyword>
<dbReference type="EMBL" id="CAADRA010007050">
    <property type="protein sequence ID" value="VFT98905.1"/>
    <property type="molecule type" value="Genomic_DNA"/>
</dbReference>
<dbReference type="InterPro" id="IPR004012">
    <property type="entry name" value="Run_dom"/>
</dbReference>
<dbReference type="PROSITE" id="PS51335">
    <property type="entry name" value="ELMO"/>
    <property type="match status" value="1"/>
</dbReference>
<reference evidence="4" key="2">
    <citation type="submission" date="2019-06" db="EMBL/GenBank/DDBJ databases">
        <title>Genomics analysis of Aphanomyces spp. identifies a new class of oomycete effector associated with host adaptation.</title>
        <authorList>
            <person name="Gaulin E."/>
        </authorList>
    </citation>
    <scope>NUCLEOTIDE SEQUENCE</scope>
    <source>
        <strain evidence="4">CBS 578.67</strain>
    </source>
</reference>
<dbReference type="Pfam" id="PF02759">
    <property type="entry name" value="RUN"/>
    <property type="match status" value="1"/>
</dbReference>
<dbReference type="InterPro" id="IPR000198">
    <property type="entry name" value="RhoGAP_dom"/>
</dbReference>
<dbReference type="CDD" id="cd17671">
    <property type="entry name" value="RUN"/>
    <property type="match status" value="1"/>
</dbReference>
<dbReference type="EMBL" id="VJMH01007024">
    <property type="protein sequence ID" value="KAF0685921.1"/>
    <property type="molecule type" value="Genomic_DNA"/>
</dbReference>
<sequence>MPKCAELDALRDAVRALLEEDTNQNEETAPLRAGAACAAVESCLSHGLKRVSPHETVSLWGLLQWTNVSQLERHRVWKQEVEKRQAKEQSKDWYLDMFKEELEQISTLKVKADDATVAMGTSMDPLTPGFNTSIRIVNSLLHVTTPRGRVRAWIRHCCNTHLLSACLAAIMHPMNHAALGTYFTPGALCCDADMREIFVGLTSTLDRLQFGFVIDSPLLDDAKHASSPLAPLSSASSAPAVTPSPPPADNTTSLLHVLDAKTQWLHQLLKDTPPSILSPRAEDDDGAGLVLPARSVTLFGTSLATLITTPTTCDVALLDCKIGVPNVLEGCCRLVDAAAVTCTPALFASKIHRGRFAQLVAQVERTGTLSIWTNVHHSIIVLIKWLRDLPDPLFPPHLQPHCLAVVDMPGEALPIMELRNVVNQLHWSVKPTLARLCATLTRVNQSTNGATTSTLADIFGRILFARDSTDITAQTKLVGLLLTHASSILADVNAATHARQATLIQKLDAVNSIGVHLRTPFDPVVHASLWTSLQQHYPAVASPDALRGTGVLVFHCLVHFAHEHEELAHQLIAQRVPGRTTKQYPLPVAAVHIVRMLVELLHVDDAGGALIELDTPAWFVRCDAASTALPLQRPVAAAHALVAQGLWPLFDDAQTFYRLFGWSVLLFDRNYTRSGATCMDFNTILAETRVQVAAHLAKTPPSIPALYQLWAESLETQALAPKASAHMRTYVVTWAGGVTVRAYPSTQAEMVDVREQGEHLDTVLQAGHWLKLRDLPGRHGGGWVLTQSGETKLVARVDPTLAV</sequence>
<dbReference type="Pfam" id="PF00620">
    <property type="entry name" value="RhoGAP"/>
    <property type="match status" value="1"/>
</dbReference>
<dbReference type="InterPro" id="IPR008936">
    <property type="entry name" value="Rho_GTPase_activation_prot"/>
</dbReference>
<organism evidence="5 6">
    <name type="scientific">Aphanomyces stellatus</name>
    <dbReference type="NCBI Taxonomy" id="120398"/>
    <lineage>
        <taxon>Eukaryota</taxon>
        <taxon>Sar</taxon>
        <taxon>Stramenopiles</taxon>
        <taxon>Oomycota</taxon>
        <taxon>Saprolegniomycetes</taxon>
        <taxon>Saprolegniales</taxon>
        <taxon>Verrucalvaceae</taxon>
        <taxon>Aphanomyces</taxon>
    </lineage>
</organism>
<evidence type="ECO:0000259" key="1">
    <source>
        <dbReference type="PROSITE" id="PS50238"/>
    </source>
</evidence>
<name>A0A485LJM4_9STRA</name>
<dbReference type="Proteomes" id="UP000332933">
    <property type="component" value="Unassembled WGS sequence"/>
</dbReference>
<dbReference type="InterPro" id="IPR006816">
    <property type="entry name" value="ELMO_dom"/>
</dbReference>
<feature type="domain" description="ELMO" evidence="3">
    <location>
        <begin position="499"/>
        <end position="696"/>
    </location>
</feature>
<dbReference type="OrthoDB" id="62364at2759"/>
<dbReference type="PROSITE" id="PS50238">
    <property type="entry name" value="RHOGAP"/>
    <property type="match status" value="1"/>
</dbReference>
<dbReference type="PANTHER" id="PTHR12771">
    <property type="entry name" value="ENGULFMENT AND CELL MOTILITY"/>
    <property type="match status" value="1"/>
</dbReference>
<evidence type="ECO:0000313" key="4">
    <source>
        <dbReference type="EMBL" id="KAF0685921.1"/>
    </source>
</evidence>
<dbReference type="InterPro" id="IPR050868">
    <property type="entry name" value="ELMO_domain-containing"/>
</dbReference>
<dbReference type="AlphaFoldDB" id="A0A485LJM4"/>